<name>A0A495V7H1_9GAMM</name>
<dbReference type="PANTHER" id="PTHR33540">
    <property type="entry name" value="TRNA THREONYLCARBAMOYLADENOSINE BIOSYNTHESIS PROTEIN TSAE"/>
    <property type="match status" value="1"/>
</dbReference>
<keyword evidence="5" id="KW-1185">Reference proteome</keyword>
<feature type="domain" description="Aminoglycoside phosphotransferase" evidence="3">
    <location>
        <begin position="57"/>
        <end position="279"/>
    </location>
</feature>
<organism evidence="4 5">
    <name type="scientific">Thiocapsa rosea</name>
    <dbReference type="NCBI Taxonomy" id="69360"/>
    <lineage>
        <taxon>Bacteria</taxon>
        <taxon>Pseudomonadati</taxon>
        <taxon>Pseudomonadota</taxon>
        <taxon>Gammaproteobacteria</taxon>
        <taxon>Chromatiales</taxon>
        <taxon>Chromatiaceae</taxon>
        <taxon>Thiocapsa</taxon>
    </lineage>
</organism>
<dbReference type="Gene3D" id="3.90.1200.10">
    <property type="match status" value="1"/>
</dbReference>
<dbReference type="GO" id="GO:0005524">
    <property type="term" value="F:ATP binding"/>
    <property type="evidence" value="ECO:0007669"/>
    <property type="project" value="UniProtKB-KW"/>
</dbReference>
<dbReference type="Proteomes" id="UP000274556">
    <property type="component" value="Unassembled WGS sequence"/>
</dbReference>
<comment type="caution">
    <text evidence="4">The sequence shown here is derived from an EMBL/GenBank/DDBJ whole genome shotgun (WGS) entry which is preliminary data.</text>
</comment>
<keyword evidence="1" id="KW-0547">Nucleotide-binding</keyword>
<keyword evidence="2" id="KW-0067">ATP-binding</keyword>
<dbReference type="InterPro" id="IPR011009">
    <property type="entry name" value="Kinase-like_dom_sf"/>
</dbReference>
<evidence type="ECO:0000259" key="3">
    <source>
        <dbReference type="Pfam" id="PF01636"/>
    </source>
</evidence>
<evidence type="ECO:0000256" key="2">
    <source>
        <dbReference type="ARBA" id="ARBA00022840"/>
    </source>
</evidence>
<dbReference type="EMBL" id="RBXL01000001">
    <property type="protein sequence ID" value="RKT44573.1"/>
    <property type="molecule type" value="Genomic_DNA"/>
</dbReference>
<protein>
    <recommendedName>
        <fullName evidence="3">Aminoglycoside phosphotransferase domain-containing protein</fullName>
    </recommendedName>
</protein>
<dbReference type="InterPro" id="IPR002575">
    <property type="entry name" value="Aminoglycoside_PTrfase"/>
</dbReference>
<evidence type="ECO:0000256" key="1">
    <source>
        <dbReference type="ARBA" id="ARBA00022741"/>
    </source>
</evidence>
<evidence type="ECO:0000313" key="5">
    <source>
        <dbReference type="Proteomes" id="UP000274556"/>
    </source>
</evidence>
<accession>A0A495V7H1</accession>
<dbReference type="AlphaFoldDB" id="A0A495V7H1"/>
<gene>
    <name evidence="4" type="ORF">BDD21_1960</name>
</gene>
<proteinExistence type="predicted"/>
<sequence>MNLQPWHICRSSAILNLSRAGRSASPTRLIGVSVSDRYESMRRWAAGILGSDNFALAPASSDASFRRYWRLFHGGTTRVLMDAPPELEDCGRFADLSRRFRAVGLNTPEIHAEDRAHGFLMLTDFGERVYLGELTEDTAERLYGDALGALAIIQARGPTDGLPSYDDAFLRRELGLFREWFLTSLPGLVLSPEESAALARVEDRLVASALEQPRVCVHRDYHSRNLMLTDAGNPGILDFQDAVLGPVTYDLVSLLRDCYIAWPVERVTDWASGYFHLARERGVFHEDDLGRFLRWLDLMGVQRHLKACGIFARLHRRDGKPHYLADIPRTLGYVREVSGRYSELDGLSWLLDARVLPLLDDLVATGSNAEG</sequence>
<evidence type="ECO:0000313" key="4">
    <source>
        <dbReference type="EMBL" id="RKT44573.1"/>
    </source>
</evidence>
<dbReference type="SUPFAM" id="SSF56112">
    <property type="entry name" value="Protein kinase-like (PK-like)"/>
    <property type="match status" value="1"/>
</dbReference>
<dbReference type="Pfam" id="PF01636">
    <property type="entry name" value="APH"/>
    <property type="match status" value="1"/>
</dbReference>
<dbReference type="Gene3D" id="3.30.200.20">
    <property type="entry name" value="Phosphorylase Kinase, domain 1"/>
    <property type="match status" value="1"/>
</dbReference>
<reference evidence="4 5" key="1">
    <citation type="submission" date="2018-10" db="EMBL/GenBank/DDBJ databases">
        <title>Genomic Encyclopedia of Archaeal and Bacterial Type Strains, Phase II (KMG-II): from individual species to whole genera.</title>
        <authorList>
            <person name="Goeker M."/>
        </authorList>
    </citation>
    <scope>NUCLEOTIDE SEQUENCE [LARGE SCALE GENOMIC DNA]</scope>
    <source>
        <strain evidence="4 5">DSM 235</strain>
    </source>
</reference>
<dbReference type="PANTHER" id="PTHR33540:SF1">
    <property type="entry name" value="N-ACETYLMURAMATE_N-ACETYLGLUCOSAMINE KINASE"/>
    <property type="match status" value="1"/>
</dbReference>